<organism evidence="2">
    <name type="scientific">Arundo donax</name>
    <name type="common">Giant reed</name>
    <name type="synonym">Donax arundinaceus</name>
    <dbReference type="NCBI Taxonomy" id="35708"/>
    <lineage>
        <taxon>Eukaryota</taxon>
        <taxon>Viridiplantae</taxon>
        <taxon>Streptophyta</taxon>
        <taxon>Embryophyta</taxon>
        <taxon>Tracheophyta</taxon>
        <taxon>Spermatophyta</taxon>
        <taxon>Magnoliopsida</taxon>
        <taxon>Liliopsida</taxon>
        <taxon>Poales</taxon>
        <taxon>Poaceae</taxon>
        <taxon>PACMAD clade</taxon>
        <taxon>Arundinoideae</taxon>
        <taxon>Arundineae</taxon>
        <taxon>Arundo</taxon>
    </lineage>
</organism>
<keyword evidence="1" id="KW-0472">Membrane</keyword>
<reference evidence="2" key="2">
    <citation type="journal article" date="2015" name="Data Brief">
        <title>Shoot transcriptome of the giant reed, Arundo donax.</title>
        <authorList>
            <person name="Barrero R.A."/>
            <person name="Guerrero F.D."/>
            <person name="Moolhuijzen P."/>
            <person name="Goolsby J.A."/>
            <person name="Tidwell J."/>
            <person name="Bellgard S.E."/>
            <person name="Bellgard M.I."/>
        </authorList>
    </citation>
    <scope>NUCLEOTIDE SEQUENCE</scope>
    <source>
        <tissue evidence="2">Shoot tissue taken approximately 20 cm above the soil surface</tissue>
    </source>
</reference>
<reference evidence="2" key="1">
    <citation type="submission" date="2014-09" db="EMBL/GenBank/DDBJ databases">
        <authorList>
            <person name="Magalhaes I.L.F."/>
            <person name="Oliveira U."/>
            <person name="Santos F.R."/>
            <person name="Vidigal T.H.D.A."/>
            <person name="Brescovit A.D."/>
            <person name="Santos A.J."/>
        </authorList>
    </citation>
    <scope>NUCLEOTIDE SEQUENCE</scope>
    <source>
        <tissue evidence="2">Shoot tissue taken approximately 20 cm above the soil surface</tissue>
    </source>
</reference>
<proteinExistence type="predicted"/>
<keyword evidence="1" id="KW-0812">Transmembrane</keyword>
<sequence length="49" mass="5487">MDYSVGSNIHVPLICLLLHIYITLAWSCEMLAPVKKPLILDASMKKNVC</sequence>
<evidence type="ECO:0000313" key="2">
    <source>
        <dbReference type="EMBL" id="JAD48608.1"/>
    </source>
</evidence>
<name>A0A0A9AFH4_ARUDO</name>
<evidence type="ECO:0000256" key="1">
    <source>
        <dbReference type="SAM" id="Phobius"/>
    </source>
</evidence>
<keyword evidence="1" id="KW-1133">Transmembrane helix</keyword>
<dbReference type="EMBL" id="GBRH01249287">
    <property type="protein sequence ID" value="JAD48608.1"/>
    <property type="molecule type" value="Transcribed_RNA"/>
</dbReference>
<protein>
    <submittedName>
        <fullName evidence="2">Uncharacterized protein</fullName>
    </submittedName>
</protein>
<feature type="transmembrane region" description="Helical" evidence="1">
    <location>
        <begin position="6"/>
        <end position="26"/>
    </location>
</feature>
<dbReference type="AlphaFoldDB" id="A0A0A9AFH4"/>
<accession>A0A0A9AFH4</accession>